<dbReference type="InterPro" id="IPR006385">
    <property type="entry name" value="HAD_hydro_SerB1"/>
</dbReference>
<evidence type="ECO:0000313" key="5">
    <source>
        <dbReference type="Proteomes" id="UP000463961"/>
    </source>
</evidence>
<reference evidence="5" key="1">
    <citation type="submission" date="2020-01" db="EMBL/GenBank/DDBJ databases">
        <title>Phosphoaccumulans saitamaens gen. nov., sp. nov., a polyphosphate accumulating bacterium isolated from surface river water.</title>
        <authorList>
            <person name="Watanabe K."/>
            <person name="Suda W."/>
        </authorList>
    </citation>
    <scope>NUCLEOTIDE SEQUENCE [LARGE SCALE GENOMIC DNA]</scope>
    <source>
        <strain evidence="5">ICHIAU1</strain>
    </source>
</reference>
<keyword evidence="5" id="KW-1185">Reference proteome</keyword>
<dbReference type="SUPFAM" id="SSF56784">
    <property type="entry name" value="HAD-like"/>
    <property type="match status" value="1"/>
</dbReference>
<dbReference type="InterPro" id="IPR023214">
    <property type="entry name" value="HAD_sf"/>
</dbReference>
<dbReference type="Gene3D" id="1.20.1440.100">
    <property type="entry name" value="SG protein - dephosphorylation function"/>
    <property type="match status" value="1"/>
</dbReference>
<dbReference type="NCBIfam" id="TIGR01490">
    <property type="entry name" value="HAD-SF-IB-hyp1"/>
    <property type="match status" value="1"/>
</dbReference>
<dbReference type="InterPro" id="IPR050582">
    <property type="entry name" value="HAD-like_SerB"/>
</dbReference>
<protein>
    <submittedName>
        <fullName evidence="4">Haloacid dehalogenase</fullName>
    </submittedName>
</protein>
<dbReference type="Gene3D" id="3.40.50.1000">
    <property type="entry name" value="HAD superfamily/HAD-like"/>
    <property type="match status" value="1"/>
</dbReference>
<proteinExistence type="predicted"/>
<dbReference type="AlphaFoldDB" id="A0A7R6TQ91"/>
<evidence type="ECO:0000256" key="3">
    <source>
        <dbReference type="ARBA" id="ARBA00022842"/>
    </source>
</evidence>
<dbReference type="GO" id="GO:0016787">
    <property type="term" value="F:hydrolase activity"/>
    <property type="evidence" value="ECO:0007669"/>
    <property type="project" value="UniProtKB-KW"/>
</dbReference>
<dbReference type="GO" id="GO:0046872">
    <property type="term" value="F:metal ion binding"/>
    <property type="evidence" value="ECO:0007669"/>
    <property type="project" value="UniProtKB-KW"/>
</dbReference>
<gene>
    <name evidence="4" type="ORF">ICHIAU1_21170</name>
</gene>
<evidence type="ECO:0000256" key="2">
    <source>
        <dbReference type="ARBA" id="ARBA00022801"/>
    </source>
</evidence>
<keyword evidence="1" id="KW-0479">Metal-binding</keyword>
<organism evidence="4 5">
    <name type="scientific">Fluviibacter phosphoraccumulans</name>
    <dbReference type="NCBI Taxonomy" id="1751046"/>
    <lineage>
        <taxon>Bacteria</taxon>
        <taxon>Pseudomonadati</taxon>
        <taxon>Pseudomonadota</taxon>
        <taxon>Betaproteobacteria</taxon>
        <taxon>Rhodocyclales</taxon>
        <taxon>Fluviibacteraceae</taxon>
        <taxon>Fluviibacter</taxon>
    </lineage>
</organism>
<dbReference type="RefSeq" id="WP_162049493.1">
    <property type="nucleotide sequence ID" value="NZ_AP022345.1"/>
</dbReference>
<dbReference type="NCBIfam" id="TIGR01488">
    <property type="entry name" value="HAD-SF-IB"/>
    <property type="match status" value="1"/>
</dbReference>
<dbReference type="PANTHER" id="PTHR43344:SF13">
    <property type="entry name" value="PHOSPHATASE RV3661-RELATED"/>
    <property type="match status" value="1"/>
</dbReference>
<dbReference type="InterPro" id="IPR036412">
    <property type="entry name" value="HAD-like_sf"/>
</dbReference>
<name>A0A7R6TQ91_9RHOO</name>
<keyword evidence="2" id="KW-0378">Hydrolase</keyword>
<evidence type="ECO:0000256" key="1">
    <source>
        <dbReference type="ARBA" id="ARBA00022723"/>
    </source>
</evidence>
<keyword evidence="3" id="KW-0460">Magnesium</keyword>
<sequence>MNQQRHLALFDLDNTLLNGDSDFEWAQFLISKGVVDPEIQAAKNAQFYADYKAGTLDIHAFLDFQLAPLARHERTQLDVWHGEFMQKHIRPIMLDNARALVNRHLELGHLCAVVTATNAFVTGDIAREFGIPHLIATIPGENQGAFTGKPVGTPSFQKGKITRVNAWLESIGLWQGSFKRRWFYSDSHNDLPLLEWSTNPVAVDADDTLKAHATAQSWPTITLRDSTTPAALFQKIGLV</sequence>
<accession>A0A7R6TQ91</accession>
<dbReference type="PANTHER" id="PTHR43344">
    <property type="entry name" value="PHOSPHOSERINE PHOSPHATASE"/>
    <property type="match status" value="1"/>
</dbReference>
<dbReference type="Proteomes" id="UP000463961">
    <property type="component" value="Chromosome"/>
</dbReference>
<dbReference type="EMBL" id="AP022345">
    <property type="protein sequence ID" value="BBU69834.1"/>
    <property type="molecule type" value="Genomic_DNA"/>
</dbReference>
<dbReference type="Pfam" id="PF12710">
    <property type="entry name" value="HAD"/>
    <property type="match status" value="1"/>
</dbReference>
<dbReference type="OrthoDB" id="9784466at2"/>
<evidence type="ECO:0000313" key="4">
    <source>
        <dbReference type="EMBL" id="BBU69834.1"/>
    </source>
</evidence>